<keyword evidence="3" id="KW-1185">Reference proteome</keyword>
<reference evidence="2 3" key="1">
    <citation type="journal article" date="2019" name="Sci. Rep.">
        <title>Orb-weaving spider Araneus ventricosus genome elucidates the spidroin gene catalogue.</title>
        <authorList>
            <person name="Kono N."/>
            <person name="Nakamura H."/>
            <person name="Ohtoshi R."/>
            <person name="Moran D.A.P."/>
            <person name="Shinohara A."/>
            <person name="Yoshida Y."/>
            <person name="Fujiwara M."/>
            <person name="Mori M."/>
            <person name="Tomita M."/>
            <person name="Arakawa K."/>
        </authorList>
    </citation>
    <scope>NUCLEOTIDE SEQUENCE [LARGE SCALE GENOMIC DNA]</scope>
</reference>
<comment type="caution">
    <text evidence="2">The sequence shown here is derived from an EMBL/GenBank/DDBJ whole genome shotgun (WGS) entry which is preliminary data.</text>
</comment>
<feature type="region of interest" description="Disordered" evidence="1">
    <location>
        <begin position="1"/>
        <end position="25"/>
    </location>
</feature>
<dbReference type="EMBL" id="BGPR01010619">
    <property type="protein sequence ID" value="GBN47122.1"/>
    <property type="molecule type" value="Genomic_DNA"/>
</dbReference>
<evidence type="ECO:0000313" key="3">
    <source>
        <dbReference type="Proteomes" id="UP000499080"/>
    </source>
</evidence>
<organism evidence="2 3">
    <name type="scientific">Araneus ventricosus</name>
    <name type="common">Orbweaver spider</name>
    <name type="synonym">Epeira ventricosa</name>
    <dbReference type="NCBI Taxonomy" id="182803"/>
    <lineage>
        <taxon>Eukaryota</taxon>
        <taxon>Metazoa</taxon>
        <taxon>Ecdysozoa</taxon>
        <taxon>Arthropoda</taxon>
        <taxon>Chelicerata</taxon>
        <taxon>Arachnida</taxon>
        <taxon>Araneae</taxon>
        <taxon>Araneomorphae</taxon>
        <taxon>Entelegynae</taxon>
        <taxon>Araneoidea</taxon>
        <taxon>Araneidae</taxon>
        <taxon>Araneus</taxon>
    </lineage>
</organism>
<accession>A0A4Y2P7T1</accession>
<gene>
    <name evidence="2" type="ORF">AVEN_98135_1</name>
</gene>
<proteinExistence type="predicted"/>
<dbReference type="AlphaFoldDB" id="A0A4Y2P7T1"/>
<protein>
    <submittedName>
        <fullName evidence="2">Uncharacterized protein</fullName>
    </submittedName>
</protein>
<sequence>MRKQGRGAPVFTPISPDEGHHEYVDEKPPDKGMMWCSVLWPAMAARTPTSDSDCCLGDRSSLDSGCLPYHHKISYNISTTFFDILNAAQYREDIVLILLGVFRAGFRRCGSD</sequence>
<name>A0A4Y2P7T1_ARAVE</name>
<dbReference type="Proteomes" id="UP000499080">
    <property type="component" value="Unassembled WGS sequence"/>
</dbReference>
<evidence type="ECO:0000313" key="2">
    <source>
        <dbReference type="EMBL" id="GBN47122.1"/>
    </source>
</evidence>
<evidence type="ECO:0000256" key="1">
    <source>
        <dbReference type="SAM" id="MobiDB-lite"/>
    </source>
</evidence>